<keyword evidence="3" id="KW-1185">Reference proteome</keyword>
<dbReference type="InterPro" id="IPR029044">
    <property type="entry name" value="Nucleotide-diphossugar_trans"/>
</dbReference>
<dbReference type="CDD" id="cd00761">
    <property type="entry name" value="Glyco_tranf_GTA_type"/>
    <property type="match status" value="1"/>
</dbReference>
<dbReference type="Gene3D" id="3.40.50.12580">
    <property type="match status" value="1"/>
</dbReference>
<proteinExistence type="predicted"/>
<accession>A0A1M7RS35</accession>
<protein>
    <submittedName>
        <fullName evidence="2">CDP-glycerol glycerophosphotransferase, TagB/SpsB family</fullName>
    </submittedName>
</protein>
<reference evidence="2 3" key="1">
    <citation type="submission" date="2016-12" db="EMBL/GenBank/DDBJ databases">
        <authorList>
            <person name="Song W.-J."/>
            <person name="Kurnit D.M."/>
        </authorList>
    </citation>
    <scope>NUCLEOTIDE SEQUENCE [LARGE SCALE GENOMIC DNA]</scope>
    <source>
        <strain evidence="2 3">DSM 11393</strain>
    </source>
</reference>
<evidence type="ECO:0000313" key="3">
    <source>
        <dbReference type="Proteomes" id="UP000186469"/>
    </source>
</evidence>
<dbReference type="OrthoDB" id="8564828at2"/>
<dbReference type="InterPro" id="IPR001173">
    <property type="entry name" value="Glyco_trans_2-like"/>
</dbReference>
<dbReference type="AlphaFoldDB" id="A0A1M7RS35"/>
<dbReference type="Pfam" id="PF00535">
    <property type="entry name" value="Glycos_transf_2"/>
    <property type="match status" value="1"/>
</dbReference>
<dbReference type="STRING" id="1121455.SAMN02745728_00095"/>
<name>A0A1M7RS35_9BACT</name>
<dbReference type="Gene3D" id="3.90.550.10">
    <property type="entry name" value="Spore Coat Polysaccharide Biosynthesis Protein SpsA, Chain A"/>
    <property type="match status" value="1"/>
</dbReference>
<sequence length="866" mass="102110">MRIDHIYDKTKYYTGQTIPFIKRVCIDYSRTHRIWRKKHKNGQYQYSVVVSVYNVEKYLDDFFKSIVDQTLDFKSHIWLILVDDGSTDSSASIIKKWQKLYPDNITYLYKENGGLNSARNYGLKRVKTPWVTFIDPDDFVDVTYFSHVDNFLKKHHVEGVADKEIKMLACNLIMYYEHNQRFFNKHPLKFKFKEKESIFKIQKLNHFMQLSVATAFFPVNDLIKKNILFDERKWAGFDDANLILRYLNLLDEGVIAFASLPRYYYRKRLAKNSNVDLGSLKKEKYLAEPRESQLELLEAIYKEKTNIPYFMQQIILYNSSWQIKQFLNNPPPFCLNPKETEEYQAILKNIFKYIDQDIIENYDSTINGFNWEHKVGTLLCLKNIKPSSQKVYIYEYDRVKNQLCLVYLGKGDETEDILVNGIKQEPVFTKNTQLTFAGKPFCIRRQVWIQLPEAKYTLSCNMDELDTQLIVEGRELSHIKKADIESAFVNCNLSNNSPYKDAWILMDRDIHADDSAEHLYRYIKNNYPAQEIFFALRKTSSDWKRLEAEGFNLLDFGSKHHERILLGCSKIISSHADHYVTDYFKGLVKDKHFVFLQHGVTKDNISRWLNSQKIDLFVTTTHHEYNSIVADGSPYMHSKRNTFLTGFPRHDALVPFIQQHENTILIMPTWRQSLVGKVIGKTNKRRPLGTFMQSQYAQAWQSFLISDYLKALTEKFKMNIIFFPHMNMQMYIPFFTIPNYIKVLSHSDSSIQNLFKQASIMITDYSSVAFEMAFLKKAVLYYQFDQETIFSGAAHLTLKGYFDYERDGFGPVVLDENTLLKELEQILKNNAQPMPNYLQRMEDLFQFRDGKNCERVYQSILELDKK</sequence>
<dbReference type="SUPFAM" id="SSF53756">
    <property type="entry name" value="UDP-Glycosyltransferase/glycogen phosphorylase"/>
    <property type="match status" value="1"/>
</dbReference>
<evidence type="ECO:0000313" key="2">
    <source>
        <dbReference type="EMBL" id="SHN49093.1"/>
    </source>
</evidence>
<dbReference type="SUPFAM" id="SSF53448">
    <property type="entry name" value="Nucleotide-diphospho-sugar transferases"/>
    <property type="match status" value="1"/>
</dbReference>
<dbReference type="GO" id="GO:0016758">
    <property type="term" value="F:hexosyltransferase activity"/>
    <property type="evidence" value="ECO:0007669"/>
    <property type="project" value="UniProtKB-ARBA"/>
</dbReference>
<feature type="domain" description="Glycosyltransferase 2-like" evidence="1">
    <location>
        <begin position="47"/>
        <end position="162"/>
    </location>
</feature>
<dbReference type="EMBL" id="FRDI01000002">
    <property type="protein sequence ID" value="SHN49093.1"/>
    <property type="molecule type" value="Genomic_DNA"/>
</dbReference>
<evidence type="ECO:0000259" key="1">
    <source>
        <dbReference type="Pfam" id="PF00535"/>
    </source>
</evidence>
<dbReference type="RefSeq" id="WP_072695393.1">
    <property type="nucleotide sequence ID" value="NZ_FRDI01000002.1"/>
</dbReference>
<gene>
    <name evidence="2" type="ORF">SAMN02745728_00095</name>
</gene>
<dbReference type="InterPro" id="IPR043148">
    <property type="entry name" value="TagF_C"/>
</dbReference>
<dbReference type="Pfam" id="PF04464">
    <property type="entry name" value="Glyphos_transf"/>
    <property type="match status" value="1"/>
</dbReference>
<dbReference type="GO" id="GO:0047355">
    <property type="term" value="F:CDP-glycerol glycerophosphotransferase activity"/>
    <property type="evidence" value="ECO:0007669"/>
    <property type="project" value="InterPro"/>
</dbReference>
<dbReference type="PANTHER" id="PTHR22916">
    <property type="entry name" value="GLYCOSYLTRANSFERASE"/>
    <property type="match status" value="1"/>
</dbReference>
<dbReference type="Proteomes" id="UP000186469">
    <property type="component" value="Unassembled WGS sequence"/>
</dbReference>
<organism evidence="2 3">
    <name type="scientific">Desulfovibrio litoralis DSM 11393</name>
    <dbReference type="NCBI Taxonomy" id="1121455"/>
    <lineage>
        <taxon>Bacteria</taxon>
        <taxon>Pseudomonadati</taxon>
        <taxon>Thermodesulfobacteriota</taxon>
        <taxon>Desulfovibrionia</taxon>
        <taxon>Desulfovibrionales</taxon>
        <taxon>Desulfovibrionaceae</taxon>
        <taxon>Desulfovibrio</taxon>
    </lineage>
</organism>
<dbReference type="InterPro" id="IPR007554">
    <property type="entry name" value="Glycerophosphate_synth"/>
</dbReference>
<dbReference type="GO" id="GO:0016020">
    <property type="term" value="C:membrane"/>
    <property type="evidence" value="ECO:0007669"/>
    <property type="project" value="InterPro"/>
</dbReference>
<keyword evidence="2" id="KW-0808">Transferase</keyword>
<dbReference type="PANTHER" id="PTHR22916:SF3">
    <property type="entry name" value="UDP-GLCNAC:BETAGAL BETA-1,3-N-ACETYLGLUCOSAMINYLTRANSFERASE-LIKE PROTEIN 1"/>
    <property type="match status" value="1"/>
</dbReference>